<evidence type="ECO:0000313" key="2">
    <source>
        <dbReference type="Proteomes" id="UP000225740"/>
    </source>
</evidence>
<dbReference type="RefSeq" id="WP_099259617.1">
    <property type="nucleotide sequence ID" value="NZ_NIZW01000002.1"/>
</dbReference>
<dbReference type="EMBL" id="NIZW01000002">
    <property type="protein sequence ID" value="PHQ36715.1"/>
    <property type="molecule type" value="Genomic_DNA"/>
</dbReference>
<dbReference type="GeneID" id="90607606"/>
<proteinExistence type="predicted"/>
<evidence type="ECO:0008006" key="3">
    <source>
        <dbReference type="Google" id="ProtNLM"/>
    </source>
</evidence>
<accession>A0A2G1WCG0</accession>
<protein>
    <recommendedName>
        <fullName evidence="3">Type II toxin-antitoxin system HicB family antitoxin</fullName>
    </recommendedName>
</protein>
<gene>
    <name evidence="1" type="ORF">CEE69_05075</name>
</gene>
<evidence type="ECO:0000313" key="1">
    <source>
        <dbReference type="EMBL" id="PHQ36715.1"/>
    </source>
</evidence>
<comment type="caution">
    <text evidence="1">The sequence shown here is derived from an EMBL/GenBank/DDBJ whole genome shotgun (WGS) entry which is preliminary data.</text>
</comment>
<dbReference type="AlphaFoldDB" id="A0A2G1WCG0"/>
<dbReference type="Proteomes" id="UP000225740">
    <property type="component" value="Unassembled WGS sequence"/>
</dbReference>
<dbReference type="OrthoDB" id="283927at2"/>
<reference evidence="1 2" key="1">
    <citation type="submission" date="2017-06" db="EMBL/GenBank/DDBJ databases">
        <title>Description of Rhodopirellula bahusiensis sp. nov.</title>
        <authorList>
            <person name="Kizina J."/>
            <person name="Harder J."/>
        </authorList>
    </citation>
    <scope>NUCLEOTIDE SEQUENCE [LARGE SCALE GENOMIC DNA]</scope>
    <source>
        <strain evidence="1 2">SWK21</strain>
    </source>
</reference>
<name>A0A2G1WCG0_9BACT</name>
<organism evidence="1 2">
    <name type="scientific">Rhodopirellula bahusiensis</name>
    <dbReference type="NCBI Taxonomy" id="2014065"/>
    <lineage>
        <taxon>Bacteria</taxon>
        <taxon>Pseudomonadati</taxon>
        <taxon>Planctomycetota</taxon>
        <taxon>Planctomycetia</taxon>
        <taxon>Pirellulales</taxon>
        <taxon>Pirellulaceae</taxon>
        <taxon>Rhodopirellula</taxon>
    </lineage>
</organism>
<keyword evidence="2" id="KW-1185">Reference proteome</keyword>
<sequence length="93" mass="10344">MTDLPTTSKKDQPAFGCVVYVSRTESGRAQGRVANLDGVETEGASERDVLSTIVREVRARIAEHMEREEEVPWLDPPAEKGPGEVKRFLPLHL</sequence>